<dbReference type="Proteomes" id="UP000191988">
    <property type="component" value="Unassembled WGS sequence"/>
</dbReference>
<evidence type="ECO:0000256" key="1">
    <source>
        <dbReference type="SAM" id="MobiDB-lite"/>
    </source>
</evidence>
<evidence type="ECO:0000313" key="3">
    <source>
        <dbReference type="Proteomes" id="UP000191988"/>
    </source>
</evidence>
<keyword evidence="3" id="KW-1185">Reference proteome</keyword>
<sequence>MSWSRAVAASPQRWISSAVNHSRRSAFVQPSPTRWMASAIACVSSVSFAVLMRIPVSPDWVGASLFPHAQEGFSAGQAACDEADCDQQDAGNEVHGEGKEEGLHRDEKARRRRQGDILRGRHG</sequence>
<dbReference type="EMBL" id="FBWK01000004">
    <property type="protein sequence ID" value="CUX09200.1"/>
    <property type="molecule type" value="Genomic_DNA"/>
</dbReference>
<feature type="compositionally biased region" description="Basic and acidic residues" evidence="1">
    <location>
        <begin position="92"/>
        <end position="123"/>
    </location>
</feature>
<protein>
    <submittedName>
        <fullName evidence="2">Uncharacterized protein</fullName>
    </submittedName>
</protein>
<feature type="region of interest" description="Disordered" evidence="1">
    <location>
        <begin position="77"/>
        <end position="123"/>
    </location>
</feature>
<proteinExistence type="predicted"/>
<accession>A0A1S7NMS5</accession>
<evidence type="ECO:0000313" key="2">
    <source>
        <dbReference type="EMBL" id="CUX09200.1"/>
    </source>
</evidence>
<organism evidence="2 3">
    <name type="scientific">Agrobacterium tomkonis CFBP 6623</name>
    <dbReference type="NCBI Taxonomy" id="1183432"/>
    <lineage>
        <taxon>Bacteria</taxon>
        <taxon>Pseudomonadati</taxon>
        <taxon>Pseudomonadota</taxon>
        <taxon>Alphaproteobacteria</taxon>
        <taxon>Hyphomicrobiales</taxon>
        <taxon>Rhizobiaceae</taxon>
        <taxon>Rhizobium/Agrobacterium group</taxon>
        <taxon>Agrobacterium</taxon>
        <taxon>Agrobacterium tumefaciens complex</taxon>
    </lineage>
</organism>
<gene>
    <name evidence="2" type="ORF">AGR3A_Cc120043</name>
</gene>
<dbReference type="AlphaFoldDB" id="A0A1S7NMS5"/>
<name>A0A1S7NMS5_9HYPH</name>
<reference evidence="3" key="1">
    <citation type="submission" date="2016-01" db="EMBL/GenBank/DDBJ databases">
        <authorList>
            <person name="Regsiter A."/>
            <person name="william w."/>
        </authorList>
    </citation>
    <scope>NUCLEOTIDE SEQUENCE [LARGE SCALE GENOMIC DNA]</scope>
    <source>
        <strain evidence="3">CFBP 6623</strain>
    </source>
</reference>
<dbReference type="STRING" id="1183432.AGR3A_Cc120043"/>